<feature type="non-terminal residue" evidence="2">
    <location>
        <position position="60"/>
    </location>
</feature>
<sequence length="60" mass="6333">GSAQGPAEQVHDRLQGQPARDPAHARSQADRRRGRQGGPPGDPRHGPHRPSPGDGRGSEL</sequence>
<reference evidence="2" key="1">
    <citation type="submission" date="2020-02" db="EMBL/GenBank/DDBJ databases">
        <authorList>
            <person name="Meier V. D."/>
        </authorList>
    </citation>
    <scope>NUCLEOTIDE SEQUENCE</scope>
    <source>
        <strain evidence="2">AVDCRST_MAG20</strain>
    </source>
</reference>
<keyword evidence="2" id="KW-0689">Ribosomal protein</keyword>
<organism evidence="2">
    <name type="scientific">uncultured Acidimicrobiales bacterium</name>
    <dbReference type="NCBI Taxonomy" id="310071"/>
    <lineage>
        <taxon>Bacteria</taxon>
        <taxon>Bacillati</taxon>
        <taxon>Actinomycetota</taxon>
        <taxon>Acidimicrobiia</taxon>
        <taxon>Acidimicrobiales</taxon>
        <taxon>environmental samples</taxon>
    </lineage>
</organism>
<feature type="compositionally biased region" description="Basic and acidic residues" evidence="1">
    <location>
        <begin position="21"/>
        <end position="31"/>
    </location>
</feature>
<gene>
    <name evidence="2" type="ORF">AVDCRST_MAG20-2605</name>
</gene>
<protein>
    <submittedName>
        <fullName evidence="2">LSU ribosomal protein L30p (L7e)</fullName>
    </submittedName>
</protein>
<evidence type="ECO:0000256" key="1">
    <source>
        <dbReference type="SAM" id="MobiDB-lite"/>
    </source>
</evidence>
<dbReference type="GO" id="GO:0005840">
    <property type="term" value="C:ribosome"/>
    <property type="evidence" value="ECO:0007669"/>
    <property type="project" value="UniProtKB-KW"/>
</dbReference>
<keyword evidence="2" id="KW-0687">Ribonucleoprotein</keyword>
<dbReference type="EMBL" id="CADCSY010000121">
    <property type="protein sequence ID" value="CAA9259255.1"/>
    <property type="molecule type" value="Genomic_DNA"/>
</dbReference>
<proteinExistence type="predicted"/>
<feature type="non-terminal residue" evidence="2">
    <location>
        <position position="1"/>
    </location>
</feature>
<name>A0A6J4IS40_9ACTN</name>
<dbReference type="AlphaFoldDB" id="A0A6J4IS40"/>
<feature type="region of interest" description="Disordered" evidence="1">
    <location>
        <begin position="1"/>
        <end position="60"/>
    </location>
</feature>
<evidence type="ECO:0000313" key="2">
    <source>
        <dbReference type="EMBL" id="CAA9259255.1"/>
    </source>
</evidence>
<accession>A0A6J4IS40</accession>